<accession>A0A6A6QLP0</accession>
<dbReference type="AlphaFoldDB" id="A0A6A6QLP0"/>
<feature type="compositionally biased region" description="Low complexity" evidence="1">
    <location>
        <begin position="15"/>
        <end position="49"/>
    </location>
</feature>
<reference evidence="3" key="1">
    <citation type="journal article" date="2020" name="Stud. Mycol.">
        <title>101 Dothideomycetes genomes: a test case for predicting lifestyles and emergence of pathogens.</title>
        <authorList>
            <person name="Haridas S."/>
            <person name="Albert R."/>
            <person name="Binder M."/>
            <person name="Bloem J."/>
            <person name="Labutti K."/>
            <person name="Salamov A."/>
            <person name="Andreopoulos B."/>
            <person name="Baker S."/>
            <person name="Barry K."/>
            <person name="Bills G."/>
            <person name="Bluhm B."/>
            <person name="Cannon C."/>
            <person name="Castanera R."/>
            <person name="Culley D."/>
            <person name="Daum C."/>
            <person name="Ezra D."/>
            <person name="Gonzalez J."/>
            <person name="Henrissat B."/>
            <person name="Kuo A."/>
            <person name="Liang C."/>
            <person name="Lipzen A."/>
            <person name="Lutzoni F."/>
            <person name="Magnuson J."/>
            <person name="Mondo S."/>
            <person name="Nolan M."/>
            <person name="Ohm R."/>
            <person name="Pangilinan J."/>
            <person name="Park H.-J."/>
            <person name="Ramirez L."/>
            <person name="Alfaro M."/>
            <person name="Sun H."/>
            <person name="Tritt A."/>
            <person name="Yoshinaga Y."/>
            <person name="Zwiers L.-H."/>
            <person name="Turgeon B."/>
            <person name="Goodwin S."/>
            <person name="Spatafora J."/>
            <person name="Crous P."/>
            <person name="Grigoriev I."/>
        </authorList>
    </citation>
    <scope>NUCLEOTIDE SEQUENCE</scope>
    <source>
        <strain evidence="3">CBS 269.34</strain>
    </source>
</reference>
<dbReference type="EMBL" id="MU004193">
    <property type="protein sequence ID" value="KAF2492976.1"/>
    <property type="molecule type" value="Genomic_DNA"/>
</dbReference>
<dbReference type="Pfam" id="PF11754">
    <property type="entry name" value="Velvet"/>
    <property type="match status" value="1"/>
</dbReference>
<dbReference type="OrthoDB" id="5399926at2759"/>
<feature type="compositionally biased region" description="Basic and acidic residues" evidence="1">
    <location>
        <begin position="69"/>
        <end position="81"/>
    </location>
</feature>
<dbReference type="Gene3D" id="2.60.40.3960">
    <property type="entry name" value="Velvet domain"/>
    <property type="match status" value="1"/>
</dbReference>
<sequence length="284" mass="30818">MPRGRGRGRNLNLTRSTSRRANASSSRHAVSAPRTNGSLRRSARLAASSNPVDPMADVARRTQTAVRSRAVDADFSRERSRPRPRRTRTNDDVEPGNQRYREPTNHHPLPHQPSPQISATIDGEARYAMDVIVQPPPIALLGTALNPPVTVRLRSLNPDTTDDLDPTSLLAVATLTSDSINDSTDPVDLTALLSGRVFDSIHPFAEDDTNSQGVGYVSFPDLAICGEGTWRIRVTLIRIRSPTDEPSIPTRGGSSVQVVDSNPITVERGSGLGRESGKHTLAIF</sequence>
<name>A0A6A6QLP0_9PEZI</name>
<organism evidence="3 4">
    <name type="scientific">Lophium mytilinum</name>
    <dbReference type="NCBI Taxonomy" id="390894"/>
    <lineage>
        <taxon>Eukaryota</taxon>
        <taxon>Fungi</taxon>
        <taxon>Dikarya</taxon>
        <taxon>Ascomycota</taxon>
        <taxon>Pezizomycotina</taxon>
        <taxon>Dothideomycetes</taxon>
        <taxon>Pleosporomycetidae</taxon>
        <taxon>Mytilinidiales</taxon>
        <taxon>Mytilinidiaceae</taxon>
        <taxon>Lophium</taxon>
    </lineage>
</organism>
<evidence type="ECO:0000313" key="3">
    <source>
        <dbReference type="EMBL" id="KAF2492976.1"/>
    </source>
</evidence>
<dbReference type="InterPro" id="IPR038491">
    <property type="entry name" value="Velvet_dom_sf"/>
</dbReference>
<gene>
    <name evidence="3" type="ORF">BU16DRAFT_95338</name>
</gene>
<evidence type="ECO:0000259" key="2">
    <source>
        <dbReference type="Pfam" id="PF11754"/>
    </source>
</evidence>
<evidence type="ECO:0000313" key="4">
    <source>
        <dbReference type="Proteomes" id="UP000799750"/>
    </source>
</evidence>
<feature type="region of interest" description="Disordered" evidence="1">
    <location>
        <begin position="1"/>
        <end position="117"/>
    </location>
</feature>
<keyword evidence="4" id="KW-1185">Reference proteome</keyword>
<proteinExistence type="predicted"/>
<protein>
    <recommendedName>
        <fullName evidence="2">Velvet domain-containing protein</fullName>
    </recommendedName>
</protein>
<evidence type="ECO:0000256" key="1">
    <source>
        <dbReference type="SAM" id="MobiDB-lite"/>
    </source>
</evidence>
<feature type="domain" description="Velvet" evidence="2">
    <location>
        <begin position="57"/>
        <end position="261"/>
    </location>
</feature>
<dbReference type="InterPro" id="IPR037525">
    <property type="entry name" value="Velvet_dom"/>
</dbReference>
<dbReference type="Proteomes" id="UP000799750">
    <property type="component" value="Unassembled WGS sequence"/>
</dbReference>